<organism evidence="1 2">
    <name type="scientific">[Enterobacter] lignolyticus</name>
    <dbReference type="NCBI Taxonomy" id="1334193"/>
    <lineage>
        <taxon>Bacteria</taxon>
        <taxon>Pseudomonadati</taxon>
        <taxon>Pseudomonadota</taxon>
        <taxon>Gammaproteobacteria</taxon>
        <taxon>Enterobacterales</taxon>
        <taxon>Enterobacteriaceae</taxon>
        <taxon>Pluralibacter</taxon>
    </lineage>
</organism>
<dbReference type="AlphaFoldDB" id="A0A806X9J3"/>
<dbReference type="Gene3D" id="3.30.450.20">
    <property type="entry name" value="PAS domain"/>
    <property type="match status" value="1"/>
</dbReference>
<dbReference type="CDD" id="cd12913">
    <property type="entry name" value="PDC1_MCP_like"/>
    <property type="match status" value="1"/>
</dbReference>
<evidence type="ECO:0000313" key="2">
    <source>
        <dbReference type="Proteomes" id="UP000069162"/>
    </source>
</evidence>
<name>A0A806X9J3_9ENTR</name>
<dbReference type="KEGG" id="kle:AO703_02760"/>
<protein>
    <recommendedName>
        <fullName evidence="3">Cache domain-containing protein</fullName>
    </recommendedName>
</protein>
<dbReference type="Proteomes" id="UP000069162">
    <property type="component" value="Chromosome"/>
</dbReference>
<dbReference type="EMBL" id="CP012871">
    <property type="protein sequence ID" value="ALR75261.1"/>
    <property type="molecule type" value="Genomic_DNA"/>
</dbReference>
<gene>
    <name evidence="1" type="ORF">AO703_02760</name>
</gene>
<dbReference type="OMA" id="DMYTITA"/>
<dbReference type="Pfam" id="PF22673">
    <property type="entry name" value="MCP-like_PDC_1"/>
    <property type="match status" value="1"/>
</dbReference>
<evidence type="ECO:0008006" key="3">
    <source>
        <dbReference type="Google" id="ProtNLM"/>
    </source>
</evidence>
<dbReference type="RefSeq" id="WP_013367788.1">
    <property type="nucleotide sequence ID" value="NZ_CP012871.1"/>
</dbReference>
<reference evidence="2" key="1">
    <citation type="submission" date="2015-10" db="EMBL/GenBank/DDBJ databases">
        <title>Complete Genome Sequencing of Klebsiella sp. strain G5.</title>
        <authorList>
            <person name="Chan K.-G."/>
            <person name="Chen J.-W."/>
        </authorList>
    </citation>
    <scope>NUCLEOTIDE SEQUENCE [LARGE SCALE GENOMIC DNA]</scope>
    <source>
        <strain evidence="2">G5</strain>
    </source>
</reference>
<proteinExistence type="predicted"/>
<evidence type="ECO:0000313" key="1">
    <source>
        <dbReference type="EMBL" id="ALR75261.1"/>
    </source>
</evidence>
<accession>A0A806X9J3</accession>
<sequence>MRLPDALRAMTDKIEDITRSTVEATVALAREIEQSVADQPGSSTDMFLLPSVKAVIQQHIKTSLSQTRYCSGAGFASHIASTPTSQEFWVLEWWYKRADGVEQASLDLDQATQQRLDFRTFEWFRHSPPDGQAYIHGPYVDYICNTSYTLTSAVPVYSKGQFMGVAAIDMLVSRIEDELLETARQQQVVLTNLDKRIFFSTLPRYRVGDLLGSTGLRLCYQSDYFRLYQL</sequence>